<accession>A0AAV8T8H2</accession>
<dbReference type="Gene3D" id="2.40.70.10">
    <property type="entry name" value="Acid Proteases"/>
    <property type="match status" value="1"/>
</dbReference>
<dbReference type="InterPro" id="IPR041373">
    <property type="entry name" value="RT_RNaseH"/>
</dbReference>
<dbReference type="CDD" id="cd09274">
    <property type="entry name" value="RNase_HI_RT_Ty3"/>
    <property type="match status" value="1"/>
</dbReference>
<keyword evidence="3" id="KW-0548">Nucleotidyltransferase</keyword>
<evidence type="ECO:0000259" key="8">
    <source>
        <dbReference type="Pfam" id="PF17917"/>
    </source>
</evidence>
<dbReference type="Gene3D" id="3.30.70.270">
    <property type="match status" value="1"/>
</dbReference>
<comment type="caution">
    <text evidence="9">The sequence shown here is derived from an EMBL/GenBank/DDBJ whole genome shotgun (WGS) entry which is preliminary data.</text>
</comment>
<proteinExistence type="predicted"/>
<dbReference type="PANTHER" id="PTHR37984">
    <property type="entry name" value="PROTEIN CBG26694"/>
    <property type="match status" value="1"/>
</dbReference>
<keyword evidence="4" id="KW-0540">Nuclease</keyword>
<dbReference type="SUPFAM" id="SSF56672">
    <property type="entry name" value="DNA/RNA polymerases"/>
    <property type="match status" value="1"/>
</dbReference>
<dbReference type="InterPro" id="IPR043502">
    <property type="entry name" value="DNA/RNA_pol_sf"/>
</dbReference>
<dbReference type="InterPro" id="IPR050951">
    <property type="entry name" value="Retrovirus_Pol_polyprotein"/>
</dbReference>
<keyword evidence="6" id="KW-0378">Hydrolase</keyword>
<feature type="domain" description="Reverse transcriptase RNase H-like" evidence="8">
    <location>
        <begin position="190"/>
        <end position="283"/>
    </location>
</feature>
<dbReference type="AlphaFoldDB" id="A0AAV8T8H2"/>
<name>A0AAV8T8H2_9ROSI</name>
<dbReference type="InterPro" id="IPR043128">
    <property type="entry name" value="Rev_trsase/Diguanyl_cyclase"/>
</dbReference>
<dbReference type="GO" id="GO:0016787">
    <property type="term" value="F:hydrolase activity"/>
    <property type="evidence" value="ECO:0007669"/>
    <property type="project" value="UniProtKB-KW"/>
</dbReference>
<evidence type="ECO:0000256" key="3">
    <source>
        <dbReference type="ARBA" id="ARBA00022695"/>
    </source>
</evidence>
<evidence type="ECO:0000256" key="6">
    <source>
        <dbReference type="ARBA" id="ARBA00022801"/>
    </source>
</evidence>
<evidence type="ECO:0000256" key="4">
    <source>
        <dbReference type="ARBA" id="ARBA00022722"/>
    </source>
</evidence>
<dbReference type="Pfam" id="PF08284">
    <property type="entry name" value="RVP_2"/>
    <property type="match status" value="1"/>
</dbReference>
<keyword evidence="10" id="KW-1185">Reference proteome</keyword>
<keyword evidence="5" id="KW-0255">Endonuclease</keyword>
<dbReference type="EMBL" id="JAIWQS010000006">
    <property type="protein sequence ID" value="KAJ8763101.1"/>
    <property type="molecule type" value="Genomic_DNA"/>
</dbReference>
<dbReference type="PANTHER" id="PTHR37984:SF5">
    <property type="entry name" value="PROTEIN NYNRIN-LIKE"/>
    <property type="match status" value="1"/>
</dbReference>
<dbReference type="Pfam" id="PF17917">
    <property type="entry name" value="RT_RNaseH"/>
    <property type="match status" value="1"/>
</dbReference>
<dbReference type="EC" id="2.7.7.49" evidence="1"/>
<evidence type="ECO:0000256" key="2">
    <source>
        <dbReference type="ARBA" id="ARBA00022679"/>
    </source>
</evidence>
<keyword evidence="2" id="KW-0808">Transferase</keyword>
<organism evidence="9 10">
    <name type="scientific">Erythroxylum novogranatense</name>
    <dbReference type="NCBI Taxonomy" id="1862640"/>
    <lineage>
        <taxon>Eukaryota</taxon>
        <taxon>Viridiplantae</taxon>
        <taxon>Streptophyta</taxon>
        <taxon>Embryophyta</taxon>
        <taxon>Tracheophyta</taxon>
        <taxon>Spermatophyta</taxon>
        <taxon>Magnoliopsida</taxon>
        <taxon>eudicotyledons</taxon>
        <taxon>Gunneridae</taxon>
        <taxon>Pentapetalae</taxon>
        <taxon>rosids</taxon>
        <taxon>fabids</taxon>
        <taxon>Malpighiales</taxon>
        <taxon>Erythroxylaceae</taxon>
        <taxon>Erythroxylum</taxon>
    </lineage>
</organism>
<dbReference type="GO" id="GO:0003964">
    <property type="term" value="F:RNA-directed DNA polymerase activity"/>
    <property type="evidence" value="ECO:0007669"/>
    <property type="project" value="UniProtKB-KW"/>
</dbReference>
<dbReference type="CDD" id="cd00303">
    <property type="entry name" value="retropepsin_like"/>
    <property type="match status" value="1"/>
</dbReference>
<evidence type="ECO:0000313" key="10">
    <source>
        <dbReference type="Proteomes" id="UP001159364"/>
    </source>
</evidence>
<dbReference type="GO" id="GO:0004519">
    <property type="term" value="F:endonuclease activity"/>
    <property type="evidence" value="ECO:0007669"/>
    <property type="project" value="UniProtKB-KW"/>
</dbReference>
<evidence type="ECO:0000256" key="5">
    <source>
        <dbReference type="ARBA" id="ARBA00022759"/>
    </source>
</evidence>
<gene>
    <name evidence="9" type="ORF">K2173_023306</name>
</gene>
<protein>
    <recommendedName>
        <fullName evidence="1">RNA-directed DNA polymerase</fullName>
        <ecNumber evidence="1">2.7.7.49</ecNumber>
    </recommendedName>
</protein>
<evidence type="ECO:0000256" key="1">
    <source>
        <dbReference type="ARBA" id="ARBA00012493"/>
    </source>
</evidence>
<dbReference type="Proteomes" id="UP001159364">
    <property type="component" value="Linkage Group LG06"/>
</dbReference>
<evidence type="ECO:0000313" key="9">
    <source>
        <dbReference type="EMBL" id="KAJ8763101.1"/>
    </source>
</evidence>
<dbReference type="InterPro" id="IPR021109">
    <property type="entry name" value="Peptidase_aspartic_dom_sf"/>
</dbReference>
<keyword evidence="7" id="KW-0695">RNA-directed DNA polymerase</keyword>
<evidence type="ECO:0000256" key="7">
    <source>
        <dbReference type="ARBA" id="ARBA00022918"/>
    </source>
</evidence>
<reference evidence="9 10" key="1">
    <citation type="submission" date="2021-09" db="EMBL/GenBank/DDBJ databases">
        <title>Genomic insights and catalytic innovation underlie evolution of tropane alkaloids biosynthesis.</title>
        <authorList>
            <person name="Wang Y.-J."/>
            <person name="Tian T."/>
            <person name="Huang J.-P."/>
            <person name="Huang S.-X."/>
        </authorList>
    </citation>
    <scope>NUCLEOTIDE SEQUENCE [LARGE SCALE GENOMIC DNA]</scope>
    <source>
        <strain evidence="9">KIB-2018</strain>
        <tissue evidence="9">Leaf</tissue>
    </source>
</reference>
<sequence>MDEQRKKGLCFNYLPPEISLHAITGTCNPQSMHLLGCWKGNQVLILVDSGSTHNFVSVSKVNVANGEQLRNPEICKGAPIELGFTIFTVDLFVLQLTGFDIILGVNWLTRLAPILWDFNLMWMSFFVEGKQVELNGINSRSGMQPNLHSLLPFVFNYGTIAAPLTAKLRKNYFQWTGDAIKAFETLKTLMFVLECDASDIGIGVVLLQENKPVAFFSRAMAARHVSLPAYEKKLIGLVKAIKHWQPYLWGKKFMVRTDHYILKFLLEQHSLSSPQQHRVSKLLPFYFIVEYKVGKSNTVADALSRRDVDQNCLLALSMPQLDLFDEIRQEQQRSLEIQQLISAEKKELLVHWTQSSPADASWEKVQDMLDHYPNFKLEDKLPKGTGSIDTRPLQVYTHYTHN</sequence>